<dbReference type="EMBL" id="JAATIQ010000166">
    <property type="protein sequence ID" value="KAF4374839.1"/>
    <property type="molecule type" value="Genomic_DNA"/>
</dbReference>
<comment type="caution">
    <text evidence="2">The sequence shown here is derived from an EMBL/GenBank/DDBJ whole genome shotgun (WGS) entry which is preliminary data.</text>
</comment>
<keyword evidence="5" id="KW-1185">Reference proteome</keyword>
<reference evidence="4 5" key="1">
    <citation type="journal article" date="2020" name="bioRxiv">
        <title>Sequence and annotation of 42 cannabis genomes reveals extensive copy number variation in cannabinoid synthesis and pathogen resistance genes.</title>
        <authorList>
            <person name="Mckernan K.J."/>
            <person name="Helbert Y."/>
            <person name="Kane L.T."/>
            <person name="Ebling H."/>
            <person name="Zhang L."/>
            <person name="Liu B."/>
            <person name="Eaton Z."/>
            <person name="Mclaughlin S."/>
            <person name="Kingan S."/>
            <person name="Baybayan P."/>
            <person name="Concepcion G."/>
            <person name="Jordan M."/>
            <person name="Riva A."/>
            <person name="Barbazuk W."/>
            <person name="Harkins T."/>
        </authorList>
    </citation>
    <scope>NUCLEOTIDE SEQUENCE [LARGE SCALE GENOMIC DNA]</scope>
    <source>
        <strain evidence="4 5">cv. Jamaican Lion 4</strain>
        <strain evidence="2">Father</strain>
        <strain evidence="3">Mother</strain>
        <tissue evidence="2">Leaf</tissue>
    </source>
</reference>
<evidence type="ECO:0000259" key="1">
    <source>
        <dbReference type="Pfam" id="PF03732"/>
    </source>
</evidence>
<feature type="non-terminal residue" evidence="2">
    <location>
        <position position="261"/>
    </location>
</feature>
<dbReference type="InterPro" id="IPR005162">
    <property type="entry name" value="Retrotrans_gag_dom"/>
</dbReference>
<evidence type="ECO:0000313" key="3">
    <source>
        <dbReference type="EMBL" id="KAF4378274.1"/>
    </source>
</evidence>
<accession>A0A7J6FYP4</accession>
<gene>
    <name evidence="3" type="ORF">F8388_010713</name>
    <name evidence="2" type="ORF">G4B88_031042</name>
</gene>
<dbReference type="AlphaFoldDB" id="A0A7J6FYP4"/>
<evidence type="ECO:0000313" key="4">
    <source>
        <dbReference type="Proteomes" id="UP000525078"/>
    </source>
</evidence>
<proteinExistence type="predicted"/>
<dbReference type="EMBL" id="JAATIP010000075">
    <property type="protein sequence ID" value="KAF4378274.1"/>
    <property type="molecule type" value="Genomic_DNA"/>
</dbReference>
<dbReference type="Proteomes" id="UP000583929">
    <property type="component" value="Unassembled WGS sequence"/>
</dbReference>
<organism evidence="2 5">
    <name type="scientific">Cannabis sativa</name>
    <name type="common">Hemp</name>
    <name type="synonym">Marijuana</name>
    <dbReference type="NCBI Taxonomy" id="3483"/>
    <lineage>
        <taxon>Eukaryota</taxon>
        <taxon>Viridiplantae</taxon>
        <taxon>Streptophyta</taxon>
        <taxon>Embryophyta</taxon>
        <taxon>Tracheophyta</taxon>
        <taxon>Spermatophyta</taxon>
        <taxon>Magnoliopsida</taxon>
        <taxon>eudicotyledons</taxon>
        <taxon>Gunneridae</taxon>
        <taxon>Pentapetalae</taxon>
        <taxon>rosids</taxon>
        <taxon>fabids</taxon>
        <taxon>Rosales</taxon>
        <taxon>Cannabaceae</taxon>
        <taxon>Cannabis</taxon>
    </lineage>
</organism>
<evidence type="ECO:0000313" key="2">
    <source>
        <dbReference type="EMBL" id="KAF4374839.1"/>
    </source>
</evidence>
<evidence type="ECO:0000313" key="5">
    <source>
        <dbReference type="Proteomes" id="UP000583929"/>
    </source>
</evidence>
<feature type="domain" description="Retrotransposon gag" evidence="1">
    <location>
        <begin position="118"/>
        <end position="211"/>
    </location>
</feature>
<dbReference type="Proteomes" id="UP000525078">
    <property type="component" value="Unassembled WGS sequence"/>
</dbReference>
<dbReference type="PANTHER" id="PTHR34482">
    <property type="entry name" value="DNA DAMAGE-INDUCIBLE PROTEIN 1-LIKE"/>
    <property type="match status" value="1"/>
</dbReference>
<protein>
    <recommendedName>
        <fullName evidence="1">Retrotransposon gag domain-containing protein</fullName>
    </recommendedName>
</protein>
<name>A0A7J6FYP4_CANSA</name>
<sequence>SIMRQPDCCRKNQHVILPKSTAVVIETAPAATSNMPEPGVQTSNGRPQQAMETFAAPFYQTRLVEETATLIERIYNLGASKFSGSTSPDDAEEWIQRLEEIFDIIGCSDEQKLSVTRFLLERDAFHWWKGVKLCYPYPSTISWVDFRREFYDKYFPRSYRDAKLREFLQLTQGYMSVRQYEDKFISLVRFARAIVANEVDMCRRFEDGLRRDIRMIVTAVGWTEFRGLVNSAERVELCISDHQSNQEQQQQQQRIDKIIGR</sequence>
<dbReference type="Pfam" id="PF03732">
    <property type="entry name" value="Retrotrans_gag"/>
    <property type="match status" value="1"/>
</dbReference>
<dbReference type="PANTHER" id="PTHR34482:SF49">
    <property type="entry name" value="RETROTRANSPOSON GAG DOMAIN-CONTAINING PROTEIN"/>
    <property type="match status" value="1"/>
</dbReference>